<dbReference type="GO" id="GO:0005576">
    <property type="term" value="C:extracellular region"/>
    <property type="evidence" value="ECO:0007669"/>
    <property type="project" value="UniProtKB-SubCell"/>
</dbReference>
<keyword evidence="6" id="KW-1185">Reference proteome</keyword>
<accession>A0A327NJX0</accession>
<feature type="domain" description="SD-repeat containing protein B" evidence="4">
    <location>
        <begin position="290"/>
        <end position="341"/>
    </location>
</feature>
<sequence length="386" mass="41199">MPGGTRRIWGLKTYQGKVYIGTVCDASTSKDKSDLRAVVYAYTPGTGNSLGSGGTYTVVFDFPLTYPKGAPDRTDFSLRGWFPWEDTFANLRVVGTDNFIINPQPILTSIEFDIDGSMVLGFNDRTGLQLGYQNFSPNPPNETHYSNISGGDILRAYFSNGTYVLENGGKAGPNTGSSTNNNQGPGGGEFYNDDFYYGGALVHAENVNGSVAIRPGSGEVVASTMDPLNDQAWSGGLRYLSNTTGWYTSGSNATSAYVVYRTVDGDGGTFGKATGLGGVALNCDLPNYLQIGNRAWLDSNQNGEQDPDEKGLQGVNVSLYQGTTVIATTTTDANGEYYFTYTPTASAFPGSTTALLPNTTYQIMFGTGGNMRIMCSLLTRGDTSLP</sequence>
<evidence type="ECO:0000259" key="4">
    <source>
        <dbReference type="Pfam" id="PF17210"/>
    </source>
</evidence>
<dbReference type="SUPFAM" id="SSF117074">
    <property type="entry name" value="Hypothetical protein PA1324"/>
    <property type="match status" value="1"/>
</dbReference>
<keyword evidence="2" id="KW-0964">Secreted</keyword>
<dbReference type="Pfam" id="PF17210">
    <property type="entry name" value="SdrD_B"/>
    <property type="match status" value="1"/>
</dbReference>
<evidence type="ECO:0000313" key="6">
    <source>
        <dbReference type="Proteomes" id="UP000249016"/>
    </source>
</evidence>
<keyword evidence="3" id="KW-0732">Signal</keyword>
<protein>
    <recommendedName>
        <fullName evidence="4">SD-repeat containing protein B domain-containing protein</fullName>
    </recommendedName>
</protein>
<reference evidence="5 6" key="1">
    <citation type="submission" date="2018-06" db="EMBL/GenBank/DDBJ databases">
        <title>Spirosoma sp. HMF3257 Genome sequencing and assembly.</title>
        <authorList>
            <person name="Kang H."/>
            <person name="Cha I."/>
            <person name="Kim H."/>
            <person name="Kang J."/>
            <person name="Joh K."/>
        </authorList>
    </citation>
    <scope>NUCLEOTIDE SEQUENCE [LARGE SCALE GENOMIC DNA]</scope>
    <source>
        <strain evidence="5 6">HMF3257</strain>
    </source>
</reference>
<evidence type="ECO:0000256" key="3">
    <source>
        <dbReference type="ARBA" id="ARBA00022729"/>
    </source>
</evidence>
<organism evidence="5 6">
    <name type="scientific">Spirosoma telluris</name>
    <dbReference type="NCBI Taxonomy" id="2183553"/>
    <lineage>
        <taxon>Bacteria</taxon>
        <taxon>Pseudomonadati</taxon>
        <taxon>Bacteroidota</taxon>
        <taxon>Cytophagia</taxon>
        <taxon>Cytophagales</taxon>
        <taxon>Cytophagaceae</taxon>
        <taxon>Spirosoma</taxon>
    </lineage>
</organism>
<dbReference type="RefSeq" id="WP_111343985.1">
    <property type="nucleotide sequence ID" value="NZ_QLII01000001.1"/>
</dbReference>
<dbReference type="AlphaFoldDB" id="A0A327NJX0"/>
<dbReference type="Proteomes" id="UP000249016">
    <property type="component" value="Unassembled WGS sequence"/>
</dbReference>
<gene>
    <name evidence="5" type="ORF">HMF3257_17390</name>
</gene>
<name>A0A327NJX0_9BACT</name>
<comment type="caution">
    <text evidence="5">The sequence shown here is derived from an EMBL/GenBank/DDBJ whole genome shotgun (WGS) entry which is preliminary data.</text>
</comment>
<evidence type="ECO:0000256" key="2">
    <source>
        <dbReference type="ARBA" id="ARBA00022525"/>
    </source>
</evidence>
<proteinExistence type="predicted"/>
<evidence type="ECO:0000313" key="5">
    <source>
        <dbReference type="EMBL" id="RAI75497.1"/>
    </source>
</evidence>
<comment type="subcellular location">
    <subcellularLocation>
        <location evidence="1">Secreted</location>
    </subcellularLocation>
</comment>
<evidence type="ECO:0000256" key="1">
    <source>
        <dbReference type="ARBA" id="ARBA00004613"/>
    </source>
</evidence>
<dbReference type="InterPro" id="IPR013783">
    <property type="entry name" value="Ig-like_fold"/>
</dbReference>
<dbReference type="EMBL" id="QLII01000001">
    <property type="protein sequence ID" value="RAI75497.1"/>
    <property type="molecule type" value="Genomic_DNA"/>
</dbReference>
<dbReference type="InterPro" id="IPR033764">
    <property type="entry name" value="Sdr_B"/>
</dbReference>
<dbReference type="Gene3D" id="2.60.40.10">
    <property type="entry name" value="Immunoglobulins"/>
    <property type="match status" value="1"/>
</dbReference>
<dbReference type="OrthoDB" id="898455at2"/>